<name>A0A017SVG5_9BACT</name>
<feature type="transmembrane region" description="Helical" evidence="2">
    <location>
        <begin position="39"/>
        <end position="60"/>
    </location>
</feature>
<evidence type="ECO:0000256" key="1">
    <source>
        <dbReference type="SAM" id="MobiDB-lite"/>
    </source>
</evidence>
<keyword evidence="4" id="KW-1185">Reference proteome</keyword>
<keyword evidence="2" id="KW-0812">Transmembrane</keyword>
<accession>A0A017SVG5</accession>
<feature type="transmembrane region" description="Helical" evidence="2">
    <location>
        <begin position="190"/>
        <end position="206"/>
    </location>
</feature>
<dbReference type="EMBL" id="ASRX01000117">
    <property type="protein sequence ID" value="EYF00301.1"/>
    <property type="molecule type" value="Genomic_DNA"/>
</dbReference>
<evidence type="ECO:0000256" key="2">
    <source>
        <dbReference type="SAM" id="Phobius"/>
    </source>
</evidence>
<organism evidence="3 4">
    <name type="scientific">Chondromyces apiculatus DSM 436</name>
    <dbReference type="NCBI Taxonomy" id="1192034"/>
    <lineage>
        <taxon>Bacteria</taxon>
        <taxon>Pseudomonadati</taxon>
        <taxon>Myxococcota</taxon>
        <taxon>Polyangia</taxon>
        <taxon>Polyangiales</taxon>
        <taxon>Polyangiaceae</taxon>
        <taxon>Chondromyces</taxon>
    </lineage>
</organism>
<reference evidence="3 4" key="1">
    <citation type="submission" date="2013-05" db="EMBL/GenBank/DDBJ databases">
        <title>Genome assembly of Chondromyces apiculatus DSM 436.</title>
        <authorList>
            <person name="Sharma G."/>
            <person name="Khatri I."/>
            <person name="Kaur C."/>
            <person name="Mayilraj S."/>
            <person name="Subramanian S."/>
        </authorList>
    </citation>
    <scope>NUCLEOTIDE SEQUENCE [LARGE SCALE GENOMIC DNA]</scope>
    <source>
        <strain evidence="3 4">DSM 436</strain>
    </source>
</reference>
<sequence length="445" mass="47548">MRHRCFAATVETIVQLVAKSRIVLRDRALRVHAYGDARFFARGAAWCILASALMVVLGLAAPELLVPPPLSLLVVTVTLATGFLLAAAVVWLGAAWGSATRHGALRVSDALYLEGRGRRLQIPLAAVQRAHLRRRANAITLGTDRGVVLTVALRAPGEASRLLDALAQPGATAPFRVCAYLPSPRHAREVITVAIGFALCLIGMFVTRHVPVALVLGTLAGLSTWFLARMAGWPAFSADLVVGRDGIALRHQGKERFLPLSRIARADPLEGGISLTLTDGEHLRIFLSPPALRRPAGSLTADLCTRRCAHLLRALHDHLHAQPEAAALTPSPAADVLLARRGRALSDWRAALRAAVTDDGGTYRTATLSPARALEVLEDGRAPLDHRIGAALALAPTRDRRAARRLRIAIATSASEDVRAALEQAAEDELQESTLARAHTATGEP</sequence>
<evidence type="ECO:0000313" key="4">
    <source>
        <dbReference type="Proteomes" id="UP000019678"/>
    </source>
</evidence>
<evidence type="ECO:0008006" key="5">
    <source>
        <dbReference type="Google" id="ProtNLM"/>
    </source>
</evidence>
<keyword evidence="2" id="KW-1133">Transmembrane helix</keyword>
<proteinExistence type="predicted"/>
<feature type="region of interest" description="Disordered" evidence="1">
    <location>
        <begin position="424"/>
        <end position="445"/>
    </location>
</feature>
<comment type="caution">
    <text evidence="3">The sequence shown here is derived from an EMBL/GenBank/DDBJ whole genome shotgun (WGS) entry which is preliminary data.</text>
</comment>
<protein>
    <recommendedName>
        <fullName evidence="5">PH domain-containing protein</fullName>
    </recommendedName>
</protein>
<gene>
    <name evidence="3" type="ORF">CAP_0953</name>
</gene>
<feature type="transmembrane region" description="Helical" evidence="2">
    <location>
        <begin position="72"/>
        <end position="96"/>
    </location>
</feature>
<dbReference type="OrthoDB" id="5500427at2"/>
<dbReference type="Proteomes" id="UP000019678">
    <property type="component" value="Unassembled WGS sequence"/>
</dbReference>
<dbReference type="RefSeq" id="WP_044251681.1">
    <property type="nucleotide sequence ID" value="NZ_ASRX01000117.1"/>
</dbReference>
<evidence type="ECO:0000313" key="3">
    <source>
        <dbReference type="EMBL" id="EYF00301.1"/>
    </source>
</evidence>
<dbReference type="AlphaFoldDB" id="A0A017SVG5"/>
<keyword evidence="2" id="KW-0472">Membrane</keyword>